<keyword evidence="3" id="KW-1185">Reference proteome</keyword>
<sequence>MKVFDAAAVHAALPWTYLIEALAKAHREAMPVSDVVVQQDPAGSGNQFITLPGWVPNGPIAVKMVGVFPGNEKLTPPQPNVQGLVAMFDGTTGAPLLVADGAAMTARKTAGDSALGASLLARDDAQVLLVVGAGALAPHFAAAHMAARPSLKRVLIWNRSAPKAETVAAGLRGDGVDAQAVADLDAAVQSADVITCVTMSDRTLVKGALLKPGTHLDLVGAYMTSLRETDDEALQRARIYVDTRRNMENTGDLGSALASGLIAAEAIVGDHFDLAQGRVQGRQSADEITIFKNVGGAHLDVFTAIALNNAP</sequence>
<dbReference type="PIRSF" id="PIRSF001439">
    <property type="entry name" value="CryM"/>
    <property type="match status" value="1"/>
</dbReference>
<dbReference type="FunFam" id="3.40.50.720:FF:000311">
    <property type="entry name" value="Ornithine cyclodeaminase"/>
    <property type="match status" value="1"/>
</dbReference>
<dbReference type="Proteomes" id="UP000242763">
    <property type="component" value="Unassembled WGS sequence"/>
</dbReference>
<organism evidence="2 3">
    <name type="scientific">Aquamicrobium aerolatum DSM 21857</name>
    <dbReference type="NCBI Taxonomy" id="1121003"/>
    <lineage>
        <taxon>Bacteria</taxon>
        <taxon>Pseudomonadati</taxon>
        <taxon>Pseudomonadota</taxon>
        <taxon>Alphaproteobacteria</taxon>
        <taxon>Hyphomicrobiales</taxon>
        <taxon>Phyllobacteriaceae</taxon>
        <taxon>Aerobium</taxon>
    </lineage>
</organism>
<dbReference type="Gene3D" id="3.40.50.720">
    <property type="entry name" value="NAD(P)-binding Rossmann-like Domain"/>
    <property type="match status" value="1"/>
</dbReference>
<dbReference type="AlphaFoldDB" id="A0A1I3I6R2"/>
<dbReference type="Gene3D" id="3.30.1780.10">
    <property type="entry name" value="ornithine cyclodeaminase, domain 1"/>
    <property type="match status" value="1"/>
</dbReference>
<dbReference type="GO" id="GO:0005737">
    <property type="term" value="C:cytoplasm"/>
    <property type="evidence" value="ECO:0007669"/>
    <property type="project" value="TreeGrafter"/>
</dbReference>
<dbReference type="InterPro" id="IPR003462">
    <property type="entry name" value="ODC_Mu_crystall"/>
</dbReference>
<gene>
    <name evidence="2" type="ORF">SAMN03080618_00420</name>
</gene>
<dbReference type="Pfam" id="PF02423">
    <property type="entry name" value="OCD_Mu_crystall"/>
    <property type="match status" value="1"/>
</dbReference>
<dbReference type="STRING" id="1121003.SAMN03080618_00420"/>
<dbReference type="InterPro" id="IPR036291">
    <property type="entry name" value="NAD(P)-bd_dom_sf"/>
</dbReference>
<comment type="similarity">
    <text evidence="1">Belongs to the ornithine cyclodeaminase/mu-crystallin family.</text>
</comment>
<dbReference type="OrthoDB" id="9785971at2"/>
<dbReference type="GO" id="GO:0016491">
    <property type="term" value="F:oxidoreductase activity"/>
    <property type="evidence" value="ECO:0007669"/>
    <property type="project" value="UniProtKB-ARBA"/>
</dbReference>
<dbReference type="PANTHER" id="PTHR13812">
    <property type="entry name" value="KETIMINE REDUCTASE MU-CRYSTALLIN"/>
    <property type="match status" value="1"/>
</dbReference>
<dbReference type="GO" id="GO:0019752">
    <property type="term" value="P:carboxylic acid metabolic process"/>
    <property type="evidence" value="ECO:0007669"/>
    <property type="project" value="UniProtKB-ARBA"/>
</dbReference>
<reference evidence="3" key="1">
    <citation type="submission" date="2016-10" db="EMBL/GenBank/DDBJ databases">
        <authorList>
            <person name="Varghese N."/>
            <person name="Submissions S."/>
        </authorList>
    </citation>
    <scope>NUCLEOTIDE SEQUENCE [LARGE SCALE GENOMIC DNA]</scope>
    <source>
        <strain evidence="3">DSM 21857</strain>
    </source>
</reference>
<dbReference type="InterPro" id="IPR023401">
    <property type="entry name" value="ODC_N"/>
</dbReference>
<evidence type="ECO:0000313" key="3">
    <source>
        <dbReference type="Proteomes" id="UP000242763"/>
    </source>
</evidence>
<dbReference type="EMBL" id="FORF01000002">
    <property type="protein sequence ID" value="SFI43547.1"/>
    <property type="molecule type" value="Genomic_DNA"/>
</dbReference>
<evidence type="ECO:0000313" key="2">
    <source>
        <dbReference type="EMBL" id="SFI43547.1"/>
    </source>
</evidence>
<dbReference type="PANTHER" id="PTHR13812:SF19">
    <property type="entry name" value="KETIMINE REDUCTASE MU-CRYSTALLIN"/>
    <property type="match status" value="1"/>
</dbReference>
<evidence type="ECO:0000256" key="1">
    <source>
        <dbReference type="ARBA" id="ARBA00008903"/>
    </source>
</evidence>
<dbReference type="SUPFAM" id="SSF51735">
    <property type="entry name" value="NAD(P)-binding Rossmann-fold domains"/>
    <property type="match status" value="1"/>
</dbReference>
<accession>A0A1I3I6R2</accession>
<dbReference type="RefSeq" id="WP_091518010.1">
    <property type="nucleotide sequence ID" value="NZ_FORF01000002.1"/>
</dbReference>
<proteinExistence type="inferred from homology"/>
<name>A0A1I3I6R2_9HYPH</name>
<protein>
    <submittedName>
        <fullName evidence="2">Ornithine cyclodeaminase</fullName>
    </submittedName>
</protein>